<evidence type="ECO:0000256" key="5">
    <source>
        <dbReference type="ARBA" id="ARBA00022989"/>
    </source>
</evidence>
<evidence type="ECO:0000256" key="6">
    <source>
        <dbReference type="ARBA" id="ARBA00023136"/>
    </source>
</evidence>
<dbReference type="EMBL" id="BX571659">
    <property type="protein sequence ID" value="CAE09879.1"/>
    <property type="molecule type" value="Genomic_DNA"/>
</dbReference>
<feature type="transmembrane region" description="Helical" evidence="7">
    <location>
        <begin position="46"/>
        <end position="63"/>
    </location>
</feature>
<dbReference type="HOGENOM" id="CLU_045348_1_2_7"/>
<keyword evidence="6 7" id="KW-0472">Membrane</keyword>
<feature type="transmembrane region" description="Helical" evidence="7">
    <location>
        <begin position="12"/>
        <end position="34"/>
    </location>
</feature>
<dbReference type="GO" id="GO:0005886">
    <property type="term" value="C:plasma membrane"/>
    <property type="evidence" value="ECO:0007669"/>
    <property type="project" value="UniProtKB-SubCell"/>
</dbReference>
<evidence type="ECO:0000256" key="3">
    <source>
        <dbReference type="ARBA" id="ARBA00022475"/>
    </source>
</evidence>
<evidence type="ECO:0000256" key="7">
    <source>
        <dbReference type="SAM" id="Phobius"/>
    </source>
</evidence>
<dbReference type="AlphaFoldDB" id="Q7MS51"/>
<comment type="similarity">
    <text evidence="2">Belongs to the NrfD family.</text>
</comment>
<dbReference type="PANTHER" id="PTHR34856:SF2">
    <property type="entry name" value="PROTEIN NRFD"/>
    <property type="match status" value="1"/>
</dbReference>
<feature type="transmembrane region" description="Helical" evidence="7">
    <location>
        <begin position="83"/>
        <end position="103"/>
    </location>
</feature>
<name>Q7MS51_WOLSU</name>
<comment type="subcellular location">
    <subcellularLocation>
        <location evidence="1">Cell membrane</location>
        <topology evidence="1">Multi-pass membrane protein</topology>
    </subcellularLocation>
</comment>
<feature type="transmembrane region" description="Helical" evidence="7">
    <location>
        <begin position="151"/>
        <end position="174"/>
    </location>
</feature>
<gene>
    <name evidence="8" type="primary">DSRP</name>
    <name evidence="8" type="ordered locus">WS0763</name>
</gene>
<dbReference type="eggNOG" id="COG3301">
    <property type="taxonomic scope" value="Bacteria"/>
</dbReference>
<dbReference type="Gene3D" id="1.20.1630.10">
    <property type="entry name" value="Formate dehydrogenase/DMSO reductase domain"/>
    <property type="match status" value="1"/>
</dbReference>
<feature type="transmembrane region" description="Helical" evidence="7">
    <location>
        <begin position="124"/>
        <end position="145"/>
    </location>
</feature>
<dbReference type="KEGG" id="wsu:WS0763"/>
<dbReference type="RefSeq" id="WP_011138676.1">
    <property type="nucleotide sequence ID" value="NC_005090.1"/>
</dbReference>
<dbReference type="Proteomes" id="UP000000422">
    <property type="component" value="Chromosome"/>
</dbReference>
<keyword evidence="5 7" id="KW-1133">Transmembrane helix</keyword>
<feature type="transmembrane region" description="Helical" evidence="7">
    <location>
        <begin position="228"/>
        <end position="249"/>
    </location>
</feature>
<dbReference type="PANTHER" id="PTHR34856">
    <property type="entry name" value="PROTEIN NRFD"/>
    <property type="match status" value="1"/>
</dbReference>
<dbReference type="STRING" id="273121.WS0763"/>
<evidence type="ECO:0000313" key="8">
    <source>
        <dbReference type="EMBL" id="CAE09879.1"/>
    </source>
</evidence>
<dbReference type="InterPro" id="IPR005614">
    <property type="entry name" value="NrfD-like"/>
</dbReference>
<feature type="transmembrane region" description="Helical" evidence="7">
    <location>
        <begin position="261"/>
        <end position="284"/>
    </location>
</feature>
<keyword evidence="3" id="KW-1003">Cell membrane</keyword>
<feature type="transmembrane region" description="Helical" evidence="7">
    <location>
        <begin position="186"/>
        <end position="208"/>
    </location>
</feature>
<reference evidence="8 9" key="1">
    <citation type="journal article" date="2003" name="Proc. Natl. Acad. Sci. U.S.A.">
        <title>Complete genome sequence and analysis of Wolinella succinogenes.</title>
        <authorList>
            <person name="Baar C."/>
            <person name="Eppinger M."/>
            <person name="Raddatz G."/>
            <person name="Simon JM."/>
            <person name="Lanz C."/>
            <person name="Klimmek O."/>
            <person name="Nandakumar R."/>
            <person name="Gross R."/>
            <person name="Rosinus A."/>
            <person name="Keller H."/>
            <person name="Jagtap P."/>
            <person name="Linke B."/>
            <person name="Meyer F."/>
            <person name="Lederer H."/>
            <person name="Schuster S.C."/>
        </authorList>
    </citation>
    <scope>NUCLEOTIDE SEQUENCE [LARGE SCALE GENOMIC DNA]</scope>
    <source>
        <strain evidence="9">ATCC 29543 / DSM 1740 / CCUG 13145 / JCM 31913 / LMG 7466 / NCTC 11488 / FDC 602W</strain>
    </source>
</reference>
<evidence type="ECO:0000256" key="1">
    <source>
        <dbReference type="ARBA" id="ARBA00004651"/>
    </source>
</evidence>
<dbReference type="Pfam" id="PF03916">
    <property type="entry name" value="NrfD"/>
    <property type="match status" value="1"/>
</dbReference>
<organism evidence="9">
    <name type="scientific">Wolinella succinogenes (strain ATCC 29543 / DSM 1740 / CCUG 13145 / JCM 31913 / LMG 7466 / NCTC 11488 / FDC 602W)</name>
    <name type="common">Vibrio succinogenes</name>
    <dbReference type="NCBI Taxonomy" id="273121"/>
    <lineage>
        <taxon>Bacteria</taxon>
        <taxon>Pseudomonadati</taxon>
        <taxon>Campylobacterota</taxon>
        <taxon>Epsilonproteobacteria</taxon>
        <taxon>Campylobacterales</taxon>
        <taxon>Helicobacteraceae</taxon>
        <taxon>Wolinella</taxon>
    </lineage>
</organism>
<evidence type="ECO:0000313" key="9">
    <source>
        <dbReference type="Proteomes" id="UP000000422"/>
    </source>
</evidence>
<sequence length="293" mass="31240">MDGHVLWDYRVAIDLFLGGVGVAAFILSALLFFLDKEANKPVYKGGFVLAPLFVSLGLIFLLLEIGRPFNAVRTLININPASIMSLGVFLQAIFVAIAFYVAYLMVKCDESCSCQGESCEGPKFLILAGGFLALLTGLYHGMLLYGTGREAWNGALPLLFLASSIASGFALTYLVATLRGGGEAPLWVLSAISVALVGVLSAAFGWVYGLGALGVESKASLDYLHAHYGIHFYLVALVIGSLVPLVLFVKSILSKEGLAKNIALASTIMILVGSFVLKYVVVYVGQIEYLASH</sequence>
<evidence type="ECO:0000256" key="2">
    <source>
        <dbReference type="ARBA" id="ARBA00008929"/>
    </source>
</evidence>
<dbReference type="InterPro" id="IPR052049">
    <property type="entry name" value="Electron_transfer_protein"/>
</dbReference>
<keyword evidence="4 7" id="KW-0812">Transmembrane</keyword>
<proteinExistence type="inferred from homology"/>
<accession>Q7MS51</accession>
<protein>
    <submittedName>
        <fullName evidence="8">Uncharacterized protein</fullName>
    </submittedName>
</protein>
<keyword evidence="9" id="KW-1185">Reference proteome</keyword>
<evidence type="ECO:0000256" key="4">
    <source>
        <dbReference type="ARBA" id="ARBA00022692"/>
    </source>
</evidence>